<protein>
    <submittedName>
        <fullName evidence="2">Uncharacterized protein</fullName>
    </submittedName>
</protein>
<name>A0A2Z6RTS4_9GLOM</name>
<evidence type="ECO:0000313" key="4">
    <source>
        <dbReference type="Proteomes" id="UP000247702"/>
    </source>
</evidence>
<feature type="compositionally biased region" description="Acidic residues" evidence="1">
    <location>
        <begin position="220"/>
        <end position="236"/>
    </location>
</feature>
<comment type="caution">
    <text evidence="2">The sequence shown here is derived from an EMBL/GenBank/DDBJ whole genome shotgun (WGS) entry which is preliminary data.</text>
</comment>
<organism evidence="2 4">
    <name type="scientific">Rhizophagus clarus</name>
    <dbReference type="NCBI Taxonomy" id="94130"/>
    <lineage>
        <taxon>Eukaryota</taxon>
        <taxon>Fungi</taxon>
        <taxon>Fungi incertae sedis</taxon>
        <taxon>Mucoromycota</taxon>
        <taxon>Glomeromycotina</taxon>
        <taxon>Glomeromycetes</taxon>
        <taxon>Glomerales</taxon>
        <taxon>Glomeraceae</taxon>
        <taxon>Rhizophagus</taxon>
    </lineage>
</organism>
<reference evidence="3" key="2">
    <citation type="submission" date="2019-10" db="EMBL/GenBank/DDBJ databases">
        <title>Conservation and host-specific expression of non-tandemly repeated heterogenous ribosome RNA gene in arbuscular mycorrhizal fungi.</title>
        <authorList>
            <person name="Maeda T."/>
            <person name="Kobayashi Y."/>
            <person name="Nakagawa T."/>
            <person name="Ezawa T."/>
            <person name="Yamaguchi K."/>
            <person name="Bino T."/>
            <person name="Nishimoto Y."/>
            <person name="Shigenobu S."/>
            <person name="Kawaguchi M."/>
        </authorList>
    </citation>
    <scope>NUCLEOTIDE SEQUENCE</scope>
    <source>
        <strain evidence="3">HR1</strain>
    </source>
</reference>
<dbReference type="AlphaFoldDB" id="A0A2Z6RTS4"/>
<keyword evidence="4" id="KW-1185">Reference proteome</keyword>
<dbReference type="InterPro" id="IPR019141">
    <property type="entry name" value="DUF2045"/>
</dbReference>
<reference evidence="2 4" key="1">
    <citation type="submission" date="2017-11" db="EMBL/GenBank/DDBJ databases">
        <title>The genome of Rhizophagus clarus HR1 reveals common genetic basis of auxotrophy among arbuscular mycorrhizal fungi.</title>
        <authorList>
            <person name="Kobayashi Y."/>
        </authorList>
    </citation>
    <scope>NUCLEOTIDE SEQUENCE [LARGE SCALE GENOMIC DNA]</scope>
    <source>
        <strain evidence="2 4">HR1</strain>
    </source>
</reference>
<proteinExistence type="predicted"/>
<evidence type="ECO:0000256" key="1">
    <source>
        <dbReference type="SAM" id="MobiDB-lite"/>
    </source>
</evidence>
<sequence>MAHLQLILDRLIAENLHGPISTTPNIAVTSHQRLFRSPGSQPELFSDQDLDAGDPRWPNLFEEFFLVNSDTKNDDLLFFVRQTHSENENLDPVFVKRKTTPNSLPPLDDAVLWKETFFLNLIVQLPCKLTVAVCTRTPNDNSNGPNQKTSMTCSKKHVSKRVYALPTKSRMDVKETSMECSYPLIYYVIDDYEDMFEHLIVTDGEYLCVELAVTIPNKSDDDDDLSDRDNDSDDDYYGTSTNINKHSNKFRRSMTNGPFPQPSNDSKITLFQGAASYSNLLEIYKQKAANKLNKRFKMGPVTPPTEYIMMRGPGGKGHAQVAITASSLDEANEDNFSDIATSEANFVSSINANPSGSEMDSWNFNTGNGNNTITINNGKTTIRNPQRPTSSSSFFQSLKRLSQSITDKSSSDPESLKCCMTFVNVPWTSIITDLVTYARKKQQST</sequence>
<dbReference type="EMBL" id="BLAL01000282">
    <property type="protein sequence ID" value="GES99650.1"/>
    <property type="molecule type" value="Genomic_DNA"/>
</dbReference>
<feature type="region of interest" description="Disordered" evidence="1">
    <location>
        <begin position="219"/>
        <end position="242"/>
    </location>
</feature>
<evidence type="ECO:0000313" key="3">
    <source>
        <dbReference type="EMBL" id="GES99650.1"/>
    </source>
</evidence>
<dbReference type="PANTHER" id="PTHR21477">
    <property type="entry name" value="ZGC:172139"/>
    <property type="match status" value="1"/>
</dbReference>
<dbReference type="Pfam" id="PF09741">
    <property type="entry name" value="DUF2045"/>
    <property type="match status" value="1"/>
</dbReference>
<dbReference type="OrthoDB" id="1906921at2759"/>
<dbReference type="Proteomes" id="UP000247702">
    <property type="component" value="Unassembled WGS sequence"/>
</dbReference>
<dbReference type="PANTHER" id="PTHR21477:SF13">
    <property type="entry name" value="KIAA0930"/>
    <property type="match status" value="1"/>
</dbReference>
<dbReference type="EMBL" id="BEXD01004079">
    <property type="protein sequence ID" value="GBC06488.1"/>
    <property type="molecule type" value="Genomic_DNA"/>
</dbReference>
<gene>
    <name evidence="3" type="ORF">RCL2_002613300</name>
    <name evidence="2" type="ORF">RclHR1_06880005</name>
</gene>
<evidence type="ECO:0000313" key="2">
    <source>
        <dbReference type="EMBL" id="GBC06488.1"/>
    </source>
</evidence>
<dbReference type="Proteomes" id="UP000615446">
    <property type="component" value="Unassembled WGS sequence"/>
</dbReference>
<accession>A0A2Z6RTS4</accession>